<proteinExistence type="predicted"/>
<gene>
    <name evidence="2" type="ORF">NH14_024720</name>
</gene>
<feature type="domain" description="Virulence-associated protein E-like" evidence="1">
    <location>
        <begin position="124"/>
        <end position="333"/>
    </location>
</feature>
<reference evidence="2" key="1">
    <citation type="journal article" date="2015" name="Genome Announc.">
        <title>Draft Genome Sequence of the Polyhydroxyalkanoate-Producing Bacterium Burkholderia sacchari LMG 19450 Isolated from Brazilian Sugarcane Plantation Soil.</title>
        <authorList>
            <person name="Alexandrino P.M."/>
            <person name="Mendonca T.T."/>
            <person name="Guaman Bautista L.P."/>
            <person name="Cherix J."/>
            <person name="Lozano-Sakalauskas G.C."/>
            <person name="Fujita A."/>
            <person name="Ramos Filho E."/>
            <person name="Long P."/>
            <person name="Padilla G."/>
            <person name="Taciro M.K."/>
            <person name="Gomez J.G."/>
            <person name="Silva L.F."/>
        </authorList>
    </citation>
    <scope>NUCLEOTIDE SEQUENCE</scope>
    <source>
        <strain evidence="2">LMG 19450</strain>
    </source>
</reference>
<dbReference type="AlphaFoldDB" id="A0A8T6ZJ76"/>
<dbReference type="Proteomes" id="UP000030460">
    <property type="component" value="Unassembled WGS sequence"/>
</dbReference>
<reference evidence="2" key="2">
    <citation type="submission" date="2020-04" db="EMBL/GenBank/DDBJ databases">
        <authorList>
            <person name="Alexandrino P."/>
            <person name="Mendonca T."/>
            <person name="Guaman L."/>
            <person name="Cherix J."/>
            <person name="Lozano-Sakalauskas G."/>
            <person name="Fujita A."/>
            <person name="Filho E.R."/>
            <person name="Long P."/>
            <person name="Padilla G."/>
            <person name="Taciro M.K."/>
            <person name="Gomez J.G."/>
            <person name="Silva L.F."/>
            <person name="Torres M."/>
        </authorList>
    </citation>
    <scope>NUCLEOTIDE SEQUENCE</scope>
    <source>
        <strain evidence="2">LMG 19450</strain>
    </source>
</reference>
<keyword evidence="3" id="KW-1185">Reference proteome</keyword>
<evidence type="ECO:0000313" key="3">
    <source>
        <dbReference type="Proteomes" id="UP000030460"/>
    </source>
</evidence>
<comment type="caution">
    <text evidence="2">The sequence shown here is derived from an EMBL/GenBank/DDBJ whole genome shotgun (WGS) entry which is preliminary data.</text>
</comment>
<dbReference type="OrthoDB" id="110640at2"/>
<dbReference type="Pfam" id="PF05272">
    <property type="entry name" value="VapE-like_dom"/>
    <property type="match status" value="1"/>
</dbReference>
<organism evidence="2 3">
    <name type="scientific">Paraburkholderia sacchari</name>
    <dbReference type="NCBI Taxonomy" id="159450"/>
    <lineage>
        <taxon>Bacteria</taxon>
        <taxon>Pseudomonadati</taxon>
        <taxon>Pseudomonadota</taxon>
        <taxon>Betaproteobacteria</taxon>
        <taxon>Burkholderiales</taxon>
        <taxon>Burkholderiaceae</taxon>
        <taxon>Paraburkholderia</taxon>
    </lineage>
</organism>
<dbReference type="PANTHER" id="PTHR34985">
    <property type="entry name" value="SLR0554 PROTEIN"/>
    <property type="match status" value="1"/>
</dbReference>
<evidence type="ECO:0000259" key="1">
    <source>
        <dbReference type="Pfam" id="PF05272"/>
    </source>
</evidence>
<dbReference type="EMBL" id="JTDB02000008">
    <property type="protein sequence ID" value="NLP64300.1"/>
    <property type="molecule type" value="Genomic_DNA"/>
</dbReference>
<sequence length="415" mass="46590">MRENAATGAVMVSPFFAVQHLAAVGVMVQPNGRGEAIGTVANVREVLEKHRRFAGHFWRDKFHNETFTTWAGGEPRRWADVDRISIAVVLQGEMGLTRFTPDLVEQAVMAIVQENQRDELHDWLKSLRWDGVSRLDDWLSNAAGVPTDDYHTAVARNFILSMVARGLTPGCKVDTMPVFEGRQGKGKSTLLATLGGPFYAELTDSLDSKDFFVSIQGKWLIEIAELDAFRKSDVTRIKQVLSSQVDRFRPPYAKHAIDAPRRTVFAGTTNESDYLRDATGARRFWPVAVEAVDIAWLTLNREQLFAEAMEIYESGATWWEVPEQAHRQHTEDRRDEDAWESVIADHCIGRTEIAVPEILRDAIGLETAKQGKPEQMRVAKVLKSLGFERGTVKRAGKAVKVWTRDTTPAEADAPF</sequence>
<name>A0A8T6ZJ76_9BURK</name>
<dbReference type="PANTHER" id="PTHR34985:SF1">
    <property type="entry name" value="SLR0554 PROTEIN"/>
    <property type="match status" value="1"/>
</dbReference>
<protein>
    <recommendedName>
        <fullName evidence="1">Virulence-associated protein E-like domain-containing protein</fullName>
    </recommendedName>
</protein>
<dbReference type="RefSeq" id="WP_084225806.1">
    <property type="nucleotide sequence ID" value="NZ_CADFGF010000007.1"/>
</dbReference>
<dbReference type="InterPro" id="IPR007936">
    <property type="entry name" value="VapE-like_dom"/>
</dbReference>
<accession>A0A8T6ZJ76</accession>
<evidence type="ECO:0000313" key="2">
    <source>
        <dbReference type="EMBL" id="NLP64300.1"/>
    </source>
</evidence>